<dbReference type="CDD" id="cd04301">
    <property type="entry name" value="NAT_SF"/>
    <property type="match status" value="1"/>
</dbReference>
<dbReference type="EMBL" id="LYXE01000046">
    <property type="protein sequence ID" value="PDW00358.1"/>
    <property type="molecule type" value="Genomic_DNA"/>
</dbReference>
<comment type="caution">
    <text evidence="2">The sequence shown here is derived from an EMBL/GenBank/DDBJ whole genome shotgun (WGS) entry which is preliminary data.</text>
</comment>
<feature type="domain" description="N-acetyltransferase" evidence="1">
    <location>
        <begin position="1"/>
        <end position="149"/>
    </location>
</feature>
<evidence type="ECO:0000259" key="1">
    <source>
        <dbReference type="PROSITE" id="PS51186"/>
    </source>
</evidence>
<dbReference type="AlphaFoldDB" id="A0A2H3KRX6"/>
<keyword evidence="3" id="KW-1185">Reference proteome</keyword>
<dbReference type="GO" id="GO:0016747">
    <property type="term" value="F:acyltransferase activity, transferring groups other than amino-acyl groups"/>
    <property type="evidence" value="ECO:0007669"/>
    <property type="project" value="InterPro"/>
</dbReference>
<evidence type="ECO:0000313" key="3">
    <source>
        <dbReference type="Proteomes" id="UP000220922"/>
    </source>
</evidence>
<dbReference type="NCBIfam" id="NF033083">
    <property type="entry name" value="AAC_3_I"/>
    <property type="match status" value="1"/>
</dbReference>
<dbReference type="InterPro" id="IPR016181">
    <property type="entry name" value="Acyl_CoA_acyltransferase"/>
</dbReference>
<protein>
    <submittedName>
        <fullName evidence="2">AAC(3)-I family aminoglycoside 3-N-acetyltransferase</fullName>
    </submittedName>
</protein>
<dbReference type="Gene3D" id="3.40.630.30">
    <property type="match status" value="1"/>
</dbReference>
<reference evidence="2 3" key="1">
    <citation type="submission" date="2016-05" db="EMBL/GenBank/DDBJ databases">
        <authorList>
            <person name="Lavstsen T."/>
            <person name="Jespersen J.S."/>
        </authorList>
    </citation>
    <scope>NUCLEOTIDE SEQUENCE [LARGE SCALE GENOMIC DNA]</scope>
    <source>
        <strain evidence="2 3">B7-9</strain>
    </source>
</reference>
<dbReference type="Proteomes" id="UP000220922">
    <property type="component" value="Unassembled WGS sequence"/>
</dbReference>
<dbReference type="Pfam" id="PF00583">
    <property type="entry name" value="Acetyltransf_1"/>
    <property type="match status" value="1"/>
</dbReference>
<dbReference type="OrthoDB" id="9796129at2"/>
<evidence type="ECO:0000313" key="2">
    <source>
        <dbReference type="EMBL" id="PDW00358.1"/>
    </source>
</evidence>
<dbReference type="InterPro" id="IPR000182">
    <property type="entry name" value="GNAT_dom"/>
</dbReference>
<dbReference type="SUPFAM" id="SSF55729">
    <property type="entry name" value="Acyl-CoA N-acyltransferases (Nat)"/>
    <property type="match status" value="1"/>
</dbReference>
<dbReference type="RefSeq" id="WP_097651122.1">
    <property type="nucleotide sequence ID" value="NZ_LYXE01000046.1"/>
</dbReference>
<gene>
    <name evidence="2" type="ORF">A9Q02_10195</name>
</gene>
<proteinExistence type="predicted"/>
<dbReference type="PROSITE" id="PS51186">
    <property type="entry name" value="GNAT"/>
    <property type="match status" value="1"/>
</dbReference>
<keyword evidence="2" id="KW-0808">Transferase</keyword>
<accession>A0A2H3KRX6</accession>
<organism evidence="2 3">
    <name type="scientific">Candidatus Chloroploca asiatica</name>
    <dbReference type="NCBI Taxonomy" id="1506545"/>
    <lineage>
        <taxon>Bacteria</taxon>
        <taxon>Bacillati</taxon>
        <taxon>Chloroflexota</taxon>
        <taxon>Chloroflexia</taxon>
        <taxon>Chloroflexales</taxon>
        <taxon>Chloroflexineae</taxon>
        <taxon>Oscillochloridaceae</taxon>
        <taxon>Candidatus Chloroploca</taxon>
    </lineage>
</organism>
<name>A0A2H3KRX6_9CHLR</name>
<sequence>MNIHHLTAEDLPLMDGLLTMFGEAFDDLATYTANRPDAVYLQRLLSDDTFIALAAVKNAAVIGGLVAYELRKFEQARSELYIYDLAVAAAHRREGVATALIRALQAIAATRGITVIFVQANTTPDDEAALALYSKLGTREDVVHFDLGV</sequence>